<dbReference type="Proteomes" id="UP000320593">
    <property type="component" value="Unassembled WGS sequence"/>
</dbReference>
<dbReference type="OrthoDB" id="9816064at2"/>
<comment type="caution">
    <text evidence="1">The sequence shown here is derived from an EMBL/GenBank/DDBJ whole genome shotgun (WGS) entry which is preliminary data.</text>
</comment>
<dbReference type="InterPro" id="IPR026286">
    <property type="entry name" value="MaiA/AMDase"/>
</dbReference>
<reference evidence="1 2" key="1">
    <citation type="submission" date="2019-07" db="EMBL/GenBank/DDBJ databases">
        <title>Genomic Encyclopedia of Archaeal and Bacterial Type Strains, Phase II (KMG-II): from individual species to whole genera.</title>
        <authorList>
            <person name="Goeker M."/>
        </authorList>
    </citation>
    <scope>NUCLEOTIDE SEQUENCE [LARGE SCALE GENOMIC DNA]</scope>
    <source>
        <strain evidence="1 2">ATCC BAA-252</strain>
    </source>
</reference>
<keyword evidence="2" id="KW-1185">Reference proteome</keyword>
<dbReference type="AlphaFoldDB" id="A0A562SLX5"/>
<dbReference type="RefSeq" id="WP_145346247.1">
    <property type="nucleotide sequence ID" value="NZ_SMLY01000084.1"/>
</dbReference>
<dbReference type="PANTHER" id="PTHR40267">
    <property type="entry name" value="BLR3294 PROTEIN"/>
    <property type="match status" value="1"/>
</dbReference>
<sequence length="253" mass="27329">MKSPMIQQLPHNVSFEGLPAPKRIGLIALATDQTAERDFARICDPDEAAVYVSRVPYENPTTVENLRLMGPRLKDAADLILPGQPLDVVAYGCTSASVILGNETVFRALKASKPAAAYVTPASAAYDAFTALGVQNLSILTPYSAAVSGDVLAYFRQQGFDITSSCHLGLDDDQVMAHVSHQSLIDAAEATVTSETDGLFVSCTALRSMESIDRIEQRLGKYVVTSNQAMIWRSLRLAGISRPIPGFGRLFHL</sequence>
<dbReference type="Gene3D" id="3.40.50.12500">
    <property type="match status" value="1"/>
</dbReference>
<name>A0A562SLX5_9HYPH</name>
<proteinExistence type="predicted"/>
<protein>
    <submittedName>
        <fullName evidence="1">Maleate isomerase</fullName>
    </submittedName>
</protein>
<dbReference type="EMBL" id="VLLF01000009">
    <property type="protein sequence ID" value="TWI82361.1"/>
    <property type="molecule type" value="Genomic_DNA"/>
</dbReference>
<dbReference type="InterPro" id="IPR053714">
    <property type="entry name" value="Iso_Racemase_Enz_sf"/>
</dbReference>
<dbReference type="GO" id="GO:0016853">
    <property type="term" value="F:isomerase activity"/>
    <property type="evidence" value="ECO:0007669"/>
    <property type="project" value="UniProtKB-KW"/>
</dbReference>
<accession>A0A562SLX5</accession>
<dbReference type="Pfam" id="PF17645">
    <property type="entry name" value="Amdase"/>
    <property type="match status" value="1"/>
</dbReference>
<evidence type="ECO:0000313" key="1">
    <source>
        <dbReference type="EMBL" id="TWI82361.1"/>
    </source>
</evidence>
<evidence type="ECO:0000313" key="2">
    <source>
        <dbReference type="Proteomes" id="UP000320593"/>
    </source>
</evidence>
<dbReference type="PIRSF" id="PIRSF015736">
    <property type="entry name" value="MI"/>
    <property type="match status" value="1"/>
</dbReference>
<organism evidence="1 2">
    <name type="scientific">Roseibium hamelinense</name>
    <dbReference type="NCBI Taxonomy" id="150831"/>
    <lineage>
        <taxon>Bacteria</taxon>
        <taxon>Pseudomonadati</taxon>
        <taxon>Pseudomonadota</taxon>
        <taxon>Alphaproteobacteria</taxon>
        <taxon>Hyphomicrobiales</taxon>
        <taxon>Stappiaceae</taxon>
        <taxon>Roseibium</taxon>
    </lineage>
</organism>
<keyword evidence="1" id="KW-0413">Isomerase</keyword>
<gene>
    <name evidence="1" type="ORF">JM93_03711</name>
</gene>
<dbReference type="PANTHER" id="PTHR40267:SF1">
    <property type="entry name" value="BLR3294 PROTEIN"/>
    <property type="match status" value="1"/>
</dbReference>